<organism evidence="2 3">
    <name type="scientific">Lacticaseibacillus brantae DSM 23927</name>
    <dbReference type="NCBI Taxonomy" id="1423727"/>
    <lineage>
        <taxon>Bacteria</taxon>
        <taxon>Bacillati</taxon>
        <taxon>Bacillota</taxon>
        <taxon>Bacilli</taxon>
        <taxon>Lactobacillales</taxon>
        <taxon>Lactobacillaceae</taxon>
        <taxon>Lacticaseibacillus</taxon>
    </lineage>
</organism>
<dbReference type="Proteomes" id="UP000051672">
    <property type="component" value="Unassembled WGS sequence"/>
</dbReference>
<proteinExistence type="predicted"/>
<reference evidence="2 3" key="1">
    <citation type="journal article" date="2015" name="Genome Announc.">
        <title>Expanding the biotechnology potential of lactobacilli through comparative genomics of 213 strains and associated genera.</title>
        <authorList>
            <person name="Sun Z."/>
            <person name="Harris H.M."/>
            <person name="McCann A."/>
            <person name="Guo C."/>
            <person name="Argimon S."/>
            <person name="Zhang W."/>
            <person name="Yang X."/>
            <person name="Jeffery I.B."/>
            <person name="Cooney J.C."/>
            <person name="Kagawa T.F."/>
            <person name="Liu W."/>
            <person name="Song Y."/>
            <person name="Salvetti E."/>
            <person name="Wrobel A."/>
            <person name="Rasinkangas P."/>
            <person name="Parkhill J."/>
            <person name="Rea M.C."/>
            <person name="O'Sullivan O."/>
            <person name="Ritari J."/>
            <person name="Douillard F.P."/>
            <person name="Paul Ross R."/>
            <person name="Yang R."/>
            <person name="Briner A.E."/>
            <person name="Felis G.E."/>
            <person name="de Vos W.M."/>
            <person name="Barrangou R."/>
            <person name="Klaenhammer T.R."/>
            <person name="Caufield P.W."/>
            <person name="Cui Y."/>
            <person name="Zhang H."/>
            <person name="O'Toole P.W."/>
        </authorList>
    </citation>
    <scope>NUCLEOTIDE SEQUENCE [LARGE SCALE GENOMIC DNA]</scope>
    <source>
        <strain evidence="2 3">DSM 23927</strain>
    </source>
</reference>
<evidence type="ECO:0000313" key="3">
    <source>
        <dbReference type="Proteomes" id="UP000051672"/>
    </source>
</evidence>
<dbReference type="AlphaFoldDB" id="A0A0R2AXU8"/>
<dbReference type="EMBL" id="AYZQ01000003">
    <property type="protein sequence ID" value="KRM71727.1"/>
    <property type="molecule type" value="Genomic_DNA"/>
</dbReference>
<protein>
    <submittedName>
        <fullName evidence="2">Uncharacterized protein</fullName>
    </submittedName>
</protein>
<keyword evidence="1" id="KW-1133">Transmembrane helix</keyword>
<comment type="caution">
    <text evidence="2">The sequence shown here is derived from an EMBL/GenBank/DDBJ whole genome shotgun (WGS) entry which is preliminary data.</text>
</comment>
<keyword evidence="1" id="KW-0472">Membrane</keyword>
<accession>A0A0R2AXU8</accession>
<dbReference type="STRING" id="1423727.FC34_GL001386"/>
<keyword evidence="3" id="KW-1185">Reference proteome</keyword>
<evidence type="ECO:0000313" key="2">
    <source>
        <dbReference type="EMBL" id="KRM71727.1"/>
    </source>
</evidence>
<dbReference type="PATRIC" id="fig|1423727.3.peg.1406"/>
<keyword evidence="1" id="KW-0812">Transmembrane</keyword>
<name>A0A0R2AXU8_9LACO</name>
<evidence type="ECO:0000256" key="1">
    <source>
        <dbReference type="SAM" id="Phobius"/>
    </source>
</evidence>
<sequence>MLEMIVMKLSKFDWLLTGFGFLGALFLTGFGAWLPALIVIALMLGAVSIDKKLLF</sequence>
<gene>
    <name evidence="2" type="ORF">FC34_GL001386</name>
</gene>
<feature type="transmembrane region" description="Helical" evidence="1">
    <location>
        <begin position="20"/>
        <end position="47"/>
    </location>
</feature>